<dbReference type="RefSeq" id="WP_110765411.1">
    <property type="nucleotide sequence ID" value="NZ_MN310371.1"/>
</dbReference>
<geneLocation type="plasmid" evidence="1">
    <name>pJ20133-VIM</name>
</geneLocation>
<proteinExistence type="predicted"/>
<name>A0A6B7PXQ6_9PSED</name>
<sequence length="61" mass="6981">MNHYLQLIKDDVLSIQGQKDYCLQVLNAGGLESWQSKEYSDLVEHYDQKLKELNGRLLAAG</sequence>
<dbReference type="EMBL" id="MN310371">
    <property type="protein sequence ID" value="QFX76348.1"/>
    <property type="molecule type" value="Genomic_DNA"/>
</dbReference>
<dbReference type="AlphaFoldDB" id="A0A6B7PXQ6"/>
<evidence type="ECO:0000313" key="1">
    <source>
        <dbReference type="EMBL" id="QFX76348.1"/>
    </source>
</evidence>
<organism evidence="1">
    <name type="scientific">Pseudomonas monteilii</name>
    <dbReference type="NCBI Taxonomy" id="76759"/>
    <lineage>
        <taxon>Bacteria</taxon>
        <taxon>Pseudomonadati</taxon>
        <taxon>Pseudomonadota</taxon>
        <taxon>Gammaproteobacteria</taxon>
        <taxon>Pseudomonadales</taxon>
        <taxon>Pseudomonadaceae</taxon>
        <taxon>Pseudomonas</taxon>
    </lineage>
</organism>
<reference evidence="1" key="1">
    <citation type="submission" date="2019-08" db="EMBL/GenBank/DDBJ databases">
        <authorList>
            <person name="Zhou D."/>
            <person name="Chen F."/>
        </authorList>
    </citation>
    <scope>NUCLEOTIDE SEQUENCE</scope>
    <source>
        <strain evidence="1">QJ20133</strain>
        <plasmid evidence="1">pJ20133-VIM</plasmid>
    </source>
</reference>
<keyword evidence="1" id="KW-0614">Plasmid</keyword>
<accession>A0A6B7PXQ6</accession>
<protein>
    <submittedName>
        <fullName evidence="1">Uncharacterized protein</fullName>
    </submittedName>
</protein>